<protein>
    <recommendedName>
        <fullName evidence="4">Type-4 uracil-DNA glycosylase</fullName>
        <ecNumber evidence="3">3.2.2.27</ecNumber>
    </recommendedName>
</protein>
<dbReference type="InterPro" id="IPR005122">
    <property type="entry name" value="Uracil-DNA_glycosylase-like"/>
</dbReference>
<accession>A0A160VD09</accession>
<dbReference type="PANTHER" id="PTHR33693:SF1">
    <property type="entry name" value="TYPE-4 URACIL-DNA GLYCOSYLASE"/>
    <property type="match status" value="1"/>
</dbReference>
<proteinExistence type="inferred from homology"/>
<gene>
    <name evidence="13" type="ORF">MGWOODY_Mmi337</name>
</gene>
<dbReference type="InterPro" id="IPR005273">
    <property type="entry name" value="Ura-DNA_glyco_family4"/>
</dbReference>
<dbReference type="SUPFAM" id="SSF52141">
    <property type="entry name" value="Uracil-DNA glycosylase-like"/>
    <property type="match status" value="1"/>
</dbReference>
<sequence>MGSVSSDAVNRYLKQTRELYGDELFLESNPVSEKKDLQTKHLIFPADLDSFHQQIHKCQNCRLGQSRTNFVFGVGDPNASLVLVGEAPGEQEDLKGEPFVGRAGQLLDKILAAIDRSREKDVYICNVLKCRPPQNRDPRSDEIEQCEPYLIHQINLIQPKLIVALGRVAGKTLLNVDNSLKSMRGILHNYHNTPLIVTYHPAALLRNPNWKPEAWKDFKWIRSMIDA</sequence>
<keyword evidence="8" id="KW-0378">Hydrolase</keyword>
<evidence type="ECO:0000256" key="9">
    <source>
        <dbReference type="ARBA" id="ARBA00023004"/>
    </source>
</evidence>
<dbReference type="PANTHER" id="PTHR33693">
    <property type="entry name" value="TYPE-5 URACIL-DNA GLYCOSYLASE"/>
    <property type="match status" value="1"/>
</dbReference>
<dbReference type="CDD" id="cd10030">
    <property type="entry name" value="UDG-F4_TTUDGA_SPO1dp_like"/>
    <property type="match status" value="1"/>
</dbReference>
<evidence type="ECO:0000313" key="13">
    <source>
        <dbReference type="EMBL" id="CUV08276.1"/>
    </source>
</evidence>
<comment type="similarity">
    <text evidence="2">Belongs to the uracil-DNA glycosylase (UDG) superfamily. Type 4 (UDGa) family.</text>
</comment>
<dbReference type="GO" id="GO:0046872">
    <property type="term" value="F:metal ion binding"/>
    <property type="evidence" value="ECO:0007669"/>
    <property type="project" value="UniProtKB-KW"/>
</dbReference>
<keyword evidence="5" id="KW-0004">4Fe-4S</keyword>
<evidence type="ECO:0000256" key="4">
    <source>
        <dbReference type="ARBA" id="ARBA00019403"/>
    </source>
</evidence>
<evidence type="ECO:0000256" key="7">
    <source>
        <dbReference type="ARBA" id="ARBA00022763"/>
    </source>
</evidence>
<reference evidence="13" key="1">
    <citation type="submission" date="2015-10" db="EMBL/GenBank/DDBJ databases">
        <authorList>
            <person name="Gilbert D.G."/>
        </authorList>
    </citation>
    <scope>NUCLEOTIDE SEQUENCE</scope>
</reference>
<keyword evidence="7" id="KW-0227">DNA damage</keyword>
<keyword evidence="10" id="KW-0411">Iron-sulfur</keyword>
<evidence type="ECO:0000256" key="10">
    <source>
        <dbReference type="ARBA" id="ARBA00023014"/>
    </source>
</evidence>
<dbReference type="NCBIfam" id="TIGR00758">
    <property type="entry name" value="UDG_fam4"/>
    <property type="match status" value="1"/>
</dbReference>
<evidence type="ECO:0000259" key="12">
    <source>
        <dbReference type="SMART" id="SM00986"/>
    </source>
</evidence>
<evidence type="ECO:0000256" key="2">
    <source>
        <dbReference type="ARBA" id="ARBA00006521"/>
    </source>
</evidence>
<evidence type="ECO:0000256" key="6">
    <source>
        <dbReference type="ARBA" id="ARBA00022723"/>
    </source>
</evidence>
<dbReference type="GO" id="GO:0051539">
    <property type="term" value="F:4 iron, 4 sulfur cluster binding"/>
    <property type="evidence" value="ECO:0007669"/>
    <property type="project" value="UniProtKB-KW"/>
</dbReference>
<dbReference type="AlphaFoldDB" id="A0A160VD09"/>
<evidence type="ECO:0000256" key="3">
    <source>
        <dbReference type="ARBA" id="ARBA00012030"/>
    </source>
</evidence>
<keyword evidence="9" id="KW-0408">Iron</keyword>
<dbReference type="SMART" id="SM00987">
    <property type="entry name" value="UreE_C"/>
    <property type="match status" value="1"/>
</dbReference>
<dbReference type="SMART" id="SM00986">
    <property type="entry name" value="UDG"/>
    <property type="match status" value="1"/>
</dbReference>
<dbReference type="Gene3D" id="3.40.470.10">
    <property type="entry name" value="Uracil-DNA glycosylase-like domain"/>
    <property type="match status" value="1"/>
</dbReference>
<dbReference type="GO" id="GO:0004844">
    <property type="term" value="F:uracil DNA N-glycosylase activity"/>
    <property type="evidence" value="ECO:0007669"/>
    <property type="project" value="UniProtKB-EC"/>
</dbReference>
<dbReference type="EC" id="3.2.2.27" evidence="3"/>
<feature type="domain" description="Uracil-DNA glycosylase-like" evidence="12">
    <location>
        <begin position="72"/>
        <end position="219"/>
    </location>
</feature>
<dbReference type="Pfam" id="PF03167">
    <property type="entry name" value="UDG"/>
    <property type="match status" value="1"/>
</dbReference>
<dbReference type="GO" id="GO:0006281">
    <property type="term" value="P:DNA repair"/>
    <property type="evidence" value="ECO:0007669"/>
    <property type="project" value="UniProtKB-KW"/>
</dbReference>
<name>A0A160VD09_9ZZZZ</name>
<comment type="catalytic activity">
    <reaction evidence="1">
        <text>Hydrolyzes single-stranded DNA or mismatched double-stranded DNA and polynucleotides, releasing free uracil.</text>
        <dbReference type="EC" id="3.2.2.27"/>
    </reaction>
</comment>
<organism evidence="13">
    <name type="scientific">hydrothermal vent metagenome</name>
    <dbReference type="NCBI Taxonomy" id="652676"/>
    <lineage>
        <taxon>unclassified sequences</taxon>
        <taxon>metagenomes</taxon>
        <taxon>ecological metagenomes</taxon>
    </lineage>
</organism>
<dbReference type="EMBL" id="FAXC01000039">
    <property type="protein sequence ID" value="CUV08276.1"/>
    <property type="molecule type" value="Genomic_DNA"/>
</dbReference>
<evidence type="ECO:0000256" key="8">
    <source>
        <dbReference type="ARBA" id="ARBA00022801"/>
    </source>
</evidence>
<evidence type="ECO:0000256" key="1">
    <source>
        <dbReference type="ARBA" id="ARBA00001400"/>
    </source>
</evidence>
<evidence type="ECO:0000256" key="5">
    <source>
        <dbReference type="ARBA" id="ARBA00022485"/>
    </source>
</evidence>
<keyword evidence="11" id="KW-0234">DNA repair</keyword>
<keyword evidence="6" id="KW-0479">Metal-binding</keyword>
<dbReference type="InterPro" id="IPR036895">
    <property type="entry name" value="Uracil-DNA_glycosylase-like_sf"/>
</dbReference>
<dbReference type="InterPro" id="IPR051536">
    <property type="entry name" value="UDG_Type-4/5"/>
</dbReference>
<evidence type="ECO:0000256" key="11">
    <source>
        <dbReference type="ARBA" id="ARBA00023204"/>
    </source>
</evidence>